<reference evidence="11 13" key="1">
    <citation type="submission" date="2017-10" db="EMBL/GenBank/DDBJ databases">
        <title>Genomics of the genus Arcobacter.</title>
        <authorList>
            <person name="Perez-Cataluna A."/>
            <person name="Figueras M.J."/>
        </authorList>
    </citation>
    <scope>NUCLEOTIDE SEQUENCE [LARGE SCALE GENOMIC DNA]</scope>
    <source>
        <strain evidence="11 13">CECT 7835</strain>
    </source>
</reference>
<proteinExistence type="predicted"/>
<dbReference type="Gene3D" id="3.30.450.20">
    <property type="entry name" value="PAS domain"/>
    <property type="match status" value="2"/>
</dbReference>
<reference evidence="10 12" key="2">
    <citation type="submission" date="2018-07" db="EMBL/GenBank/DDBJ databases">
        <title>Complete genome of the Arcobacter bivalviorum type strain LMG 26154.</title>
        <authorList>
            <person name="Miller W.G."/>
            <person name="Yee E."/>
            <person name="Bono J.L."/>
        </authorList>
    </citation>
    <scope>NUCLEOTIDE SEQUENCE [LARGE SCALE GENOMIC DNA]</scope>
    <source>
        <strain evidence="10 12">LMG 26154</strain>
    </source>
</reference>
<evidence type="ECO:0000256" key="4">
    <source>
        <dbReference type="ARBA" id="ARBA00022989"/>
    </source>
</evidence>
<evidence type="ECO:0000256" key="5">
    <source>
        <dbReference type="ARBA" id="ARBA00023136"/>
    </source>
</evidence>
<evidence type="ECO:0000256" key="1">
    <source>
        <dbReference type="ARBA" id="ARBA00004651"/>
    </source>
</evidence>
<dbReference type="PROSITE" id="PS50883">
    <property type="entry name" value="EAL"/>
    <property type="match status" value="1"/>
</dbReference>
<evidence type="ECO:0000259" key="8">
    <source>
        <dbReference type="PROSITE" id="PS50885"/>
    </source>
</evidence>
<dbReference type="CDD" id="cd06225">
    <property type="entry name" value="HAMP"/>
    <property type="match status" value="1"/>
</dbReference>
<dbReference type="PANTHER" id="PTHR33121:SF71">
    <property type="entry name" value="OXYGEN SENSOR PROTEIN DOSP"/>
    <property type="match status" value="1"/>
</dbReference>
<evidence type="ECO:0000313" key="10">
    <source>
        <dbReference type="EMBL" id="AXH13419.1"/>
    </source>
</evidence>
<organism evidence="11 13">
    <name type="scientific">Halarcobacter bivalviorum</name>
    <dbReference type="NCBI Taxonomy" id="663364"/>
    <lineage>
        <taxon>Bacteria</taxon>
        <taxon>Pseudomonadati</taxon>
        <taxon>Campylobacterota</taxon>
        <taxon>Epsilonproteobacteria</taxon>
        <taxon>Campylobacterales</taxon>
        <taxon>Arcobacteraceae</taxon>
        <taxon>Halarcobacter</taxon>
    </lineage>
</organism>
<dbReference type="CDD" id="cd01948">
    <property type="entry name" value="EAL"/>
    <property type="match status" value="1"/>
</dbReference>
<name>A0AAX2ABC7_9BACT</name>
<evidence type="ECO:0000256" key="6">
    <source>
        <dbReference type="SAM" id="Phobius"/>
    </source>
</evidence>
<accession>A0AAX2ABC7</accession>
<comment type="subcellular location">
    <subcellularLocation>
        <location evidence="1">Cell membrane</location>
        <topology evidence="1">Multi-pass membrane protein</topology>
    </subcellularLocation>
</comment>
<evidence type="ECO:0000256" key="3">
    <source>
        <dbReference type="ARBA" id="ARBA00022692"/>
    </source>
</evidence>
<dbReference type="InterPro" id="IPR033480">
    <property type="entry name" value="sCache_2"/>
</dbReference>
<dbReference type="InterPro" id="IPR001633">
    <property type="entry name" value="EAL_dom"/>
</dbReference>
<dbReference type="AlphaFoldDB" id="A0AAX2ABC7"/>
<evidence type="ECO:0000259" key="9">
    <source>
        <dbReference type="PROSITE" id="PS50887"/>
    </source>
</evidence>
<evidence type="ECO:0000313" key="12">
    <source>
        <dbReference type="Proteomes" id="UP000253850"/>
    </source>
</evidence>
<gene>
    <name evidence="10" type="ORF">ABIV_2448</name>
    <name evidence="11" type="ORF">CRV05_06255</name>
</gene>
<dbReference type="SUPFAM" id="SSF55073">
    <property type="entry name" value="Nucleotide cyclase"/>
    <property type="match status" value="1"/>
</dbReference>
<protein>
    <submittedName>
        <fullName evidence="10">Cache sensor-containing diguanylate cyclase/phosphodiesterase</fullName>
    </submittedName>
</protein>
<dbReference type="InterPro" id="IPR003660">
    <property type="entry name" value="HAMP_dom"/>
</dbReference>
<dbReference type="InterPro" id="IPR035919">
    <property type="entry name" value="EAL_sf"/>
</dbReference>
<dbReference type="Pfam" id="PF08269">
    <property type="entry name" value="dCache_2"/>
    <property type="match status" value="1"/>
</dbReference>
<dbReference type="GO" id="GO:0071111">
    <property type="term" value="F:cyclic-guanylate-specific phosphodiesterase activity"/>
    <property type="evidence" value="ECO:0007669"/>
    <property type="project" value="InterPro"/>
</dbReference>
<keyword evidence="4 6" id="KW-1133">Transmembrane helix</keyword>
<dbReference type="PANTHER" id="PTHR33121">
    <property type="entry name" value="CYCLIC DI-GMP PHOSPHODIESTERASE PDEF"/>
    <property type="match status" value="1"/>
</dbReference>
<dbReference type="Gene3D" id="3.30.70.270">
    <property type="match status" value="1"/>
</dbReference>
<feature type="transmembrane region" description="Helical" evidence="6">
    <location>
        <begin position="6"/>
        <end position="28"/>
    </location>
</feature>
<keyword evidence="3 6" id="KW-0812">Transmembrane</keyword>
<keyword evidence="5 6" id="KW-0472">Membrane</keyword>
<dbReference type="KEGG" id="hbv:ABIV_2448"/>
<dbReference type="CDD" id="cd01949">
    <property type="entry name" value="GGDEF"/>
    <property type="match status" value="1"/>
</dbReference>
<feature type="transmembrane region" description="Helical" evidence="6">
    <location>
        <begin position="331"/>
        <end position="351"/>
    </location>
</feature>
<dbReference type="SUPFAM" id="SSF158472">
    <property type="entry name" value="HAMP domain-like"/>
    <property type="match status" value="1"/>
</dbReference>
<dbReference type="InterPro" id="IPR043128">
    <property type="entry name" value="Rev_trsase/Diguanyl_cyclase"/>
</dbReference>
<dbReference type="EMBL" id="CP031217">
    <property type="protein sequence ID" value="AXH13419.1"/>
    <property type="molecule type" value="Genomic_DNA"/>
</dbReference>
<keyword evidence="13" id="KW-1185">Reference proteome</keyword>
<evidence type="ECO:0000259" key="7">
    <source>
        <dbReference type="PROSITE" id="PS50883"/>
    </source>
</evidence>
<feature type="domain" description="HAMP" evidence="8">
    <location>
        <begin position="352"/>
        <end position="404"/>
    </location>
</feature>
<dbReference type="RefSeq" id="WP_114840202.1">
    <property type="nucleotide sequence ID" value="NZ_CP031217.1"/>
</dbReference>
<dbReference type="Pfam" id="PF00563">
    <property type="entry name" value="EAL"/>
    <property type="match status" value="1"/>
</dbReference>
<dbReference type="Proteomes" id="UP000289193">
    <property type="component" value="Unassembled WGS sequence"/>
</dbReference>
<keyword evidence="2" id="KW-1003">Cell membrane</keyword>
<feature type="domain" description="GGDEF" evidence="9">
    <location>
        <begin position="443"/>
        <end position="573"/>
    </location>
</feature>
<dbReference type="SMART" id="SM00052">
    <property type="entry name" value="EAL"/>
    <property type="match status" value="1"/>
</dbReference>
<evidence type="ECO:0000256" key="2">
    <source>
        <dbReference type="ARBA" id="ARBA00022475"/>
    </source>
</evidence>
<evidence type="ECO:0000313" key="13">
    <source>
        <dbReference type="Proteomes" id="UP000289193"/>
    </source>
</evidence>
<dbReference type="EMBL" id="PDKM01000003">
    <property type="protein sequence ID" value="RXK09981.1"/>
    <property type="molecule type" value="Genomic_DNA"/>
</dbReference>
<dbReference type="SMART" id="SM00267">
    <property type="entry name" value="GGDEF"/>
    <property type="match status" value="1"/>
</dbReference>
<dbReference type="InterPro" id="IPR029787">
    <property type="entry name" value="Nucleotide_cyclase"/>
</dbReference>
<evidence type="ECO:0000313" key="11">
    <source>
        <dbReference type="EMBL" id="RXK09981.1"/>
    </source>
</evidence>
<dbReference type="InterPro" id="IPR004010">
    <property type="entry name" value="Double_Cache_2"/>
</dbReference>
<dbReference type="GO" id="GO:0007165">
    <property type="term" value="P:signal transduction"/>
    <property type="evidence" value="ECO:0007669"/>
    <property type="project" value="InterPro"/>
</dbReference>
<dbReference type="SMART" id="SM00304">
    <property type="entry name" value="HAMP"/>
    <property type="match status" value="1"/>
</dbReference>
<dbReference type="GO" id="GO:0005886">
    <property type="term" value="C:plasma membrane"/>
    <property type="evidence" value="ECO:0007669"/>
    <property type="project" value="UniProtKB-SubCell"/>
</dbReference>
<dbReference type="PROSITE" id="PS50885">
    <property type="entry name" value="HAMP"/>
    <property type="match status" value="1"/>
</dbReference>
<dbReference type="Pfam" id="PF00990">
    <property type="entry name" value="GGDEF"/>
    <property type="match status" value="1"/>
</dbReference>
<dbReference type="Gene3D" id="6.10.340.10">
    <property type="match status" value="1"/>
</dbReference>
<dbReference type="Gene3D" id="3.20.20.450">
    <property type="entry name" value="EAL domain"/>
    <property type="match status" value="1"/>
</dbReference>
<dbReference type="Proteomes" id="UP000253850">
    <property type="component" value="Chromosome"/>
</dbReference>
<dbReference type="NCBIfam" id="TIGR00254">
    <property type="entry name" value="GGDEF"/>
    <property type="match status" value="1"/>
</dbReference>
<feature type="domain" description="EAL" evidence="7">
    <location>
        <begin position="583"/>
        <end position="824"/>
    </location>
</feature>
<dbReference type="InterPro" id="IPR050706">
    <property type="entry name" value="Cyclic-di-GMP_PDE-like"/>
</dbReference>
<dbReference type="InterPro" id="IPR000160">
    <property type="entry name" value="GGDEF_dom"/>
</dbReference>
<sequence length="824" mass="96238">MKNKIFLKIGAVFVFIVCVYLSFIIFVISPKVTKYLVDFETNQVKQQLDKVSTIIASREEQLNEFKTLKERDYRQKIREISYLAYNIASSYNEMFKEGLYTKEKATNSALSIISKIEYGHDDYIYVINTKGEVLYHPTKEYIGQNIYNLKDSKGKIFIPTVIKNSIEEKETYTRYSWEKPNSKATSDKLVHSIYFEPFDMIISSAVYDSHIEIEIEAQKDKTIKKLRPLIDSLLSKENSYIYILDKNYNIIMHPNKELLKDSSESFEKAISFKSFENAYKNGKVWEYSWNKNNIDDKKLAWIKYNDFFEWYIVSSVYKKDLEKKADEIDSLIINLSVILLLVLMSIAILFVQKLLRPIEVLTKNAELVKNGNLNARADINSDDELGVLASHFNRMLDYIQENTRSLEEKITERTMQIRTKLYYDELTGLKNRESLTQDLRKDDMVALTFIDINNFDDINELYGFEIGNEVLIKVMEVLKDFSLENELELYRVAGDIFALKDTNIGNFIRYEQLLSEIHEIFGKEFTVDSLGIDLFLSVSLGVSISQNDSIKSANIALKKAKQMGYKTMVYNKEIDTKENIKKMMHWKDKIKYAIDNDKVVPFFQPIFDKNENLIKYETLMRIKDDVDGKVHYLSPGNFFDVAIKTKQYFKLNQIVIKKAFDNIDTIGKMVSVNISFSDILNLDFMDFIEREVRVLTKEQREKIVFEILESDFISDHKVLDEFILTYRKKGIKFAIDDFGTGYSNFTHVLNIKPEYIKIDGSLIKDIDKNQTSYEMVKSIIDFCKSLKIIVVVEFIHNETVYKILQDLGADEYQGFYLGEPAPLF</sequence>
<dbReference type="Pfam" id="PF00672">
    <property type="entry name" value="HAMP"/>
    <property type="match status" value="1"/>
</dbReference>
<dbReference type="PROSITE" id="PS50887">
    <property type="entry name" value="GGDEF"/>
    <property type="match status" value="1"/>
</dbReference>
<dbReference type="SUPFAM" id="SSF141868">
    <property type="entry name" value="EAL domain-like"/>
    <property type="match status" value="1"/>
</dbReference>
<dbReference type="SMART" id="SM01049">
    <property type="entry name" value="Cache_2"/>
    <property type="match status" value="1"/>
</dbReference>